<proteinExistence type="predicted"/>
<comment type="caution">
    <text evidence="1">The sequence shown here is derived from an EMBL/GenBank/DDBJ whole genome shotgun (WGS) entry which is preliminary data.</text>
</comment>
<dbReference type="RefSeq" id="WP_082199578.1">
    <property type="nucleotide sequence ID" value="NZ_CAUWMG010000085.1"/>
</dbReference>
<name>A0AAX2UGA1_9BACT</name>
<dbReference type="Pfam" id="PF12441">
    <property type="entry name" value="CopG_antitoxin"/>
    <property type="match status" value="1"/>
</dbReference>
<dbReference type="InterPro" id="IPR022148">
    <property type="entry name" value="CopG_antitoxin"/>
</dbReference>
<sequence>MKKEYDFKNAIRNPYVDKNLKKQISINLNNSTIDYFKEMAKKKGVPYQVLINIFLNDCVNKKLDIIVG</sequence>
<evidence type="ECO:0000313" key="1">
    <source>
        <dbReference type="EMBL" id="TNB54810.1"/>
    </source>
</evidence>
<evidence type="ECO:0000313" key="2">
    <source>
        <dbReference type="EMBL" id="TXK61099.1"/>
    </source>
</evidence>
<keyword evidence="4" id="KW-1185">Reference proteome</keyword>
<dbReference type="AlphaFoldDB" id="A0AAX2UGA1"/>
<organism evidence="1 3">
    <name type="scientific">Campylobacter helveticus</name>
    <dbReference type="NCBI Taxonomy" id="28898"/>
    <lineage>
        <taxon>Bacteria</taxon>
        <taxon>Pseudomonadati</taxon>
        <taxon>Campylobacterota</taxon>
        <taxon>Epsilonproteobacteria</taxon>
        <taxon>Campylobacterales</taxon>
        <taxon>Campylobacteraceae</taxon>
        <taxon>Campylobacter</taxon>
    </lineage>
</organism>
<evidence type="ECO:0000313" key="3">
    <source>
        <dbReference type="Proteomes" id="UP000306813"/>
    </source>
</evidence>
<evidence type="ECO:0000313" key="4">
    <source>
        <dbReference type="Proteomes" id="UP000321317"/>
    </source>
</evidence>
<accession>A0AAX2UGA1</accession>
<dbReference type="Proteomes" id="UP000306813">
    <property type="component" value="Unassembled WGS sequence"/>
</dbReference>
<dbReference type="KEGG" id="chv:CHELV3228_0724"/>
<reference evidence="2 4" key="2">
    <citation type="submission" date="2019-08" db="EMBL/GenBank/DDBJ databases">
        <title>Rapid identification of Enteric Bacteria from Whole Genome Sequences (WGS) using Average Nucleotide Identity (ANI).</title>
        <authorList>
            <person name="Lane C."/>
        </authorList>
    </citation>
    <scope>NUCLEOTIDE SEQUENCE [LARGE SCALE GENOMIC DNA]</scope>
    <source>
        <strain evidence="2 4">D4984</strain>
    </source>
</reference>
<dbReference type="GeneID" id="52036628"/>
<protein>
    <submittedName>
        <fullName evidence="1">Antitoxin</fullName>
    </submittedName>
</protein>
<dbReference type="Proteomes" id="UP000321317">
    <property type="component" value="Unassembled WGS sequence"/>
</dbReference>
<gene>
    <name evidence="1" type="ORF">FDW42_10025</name>
    <name evidence="2" type="ORF">FVD16_00035</name>
</gene>
<reference evidence="1 3" key="1">
    <citation type="submission" date="2019-05" db="EMBL/GenBank/DDBJ databases">
        <title>Draft genomes of eight strains of Campylobacter helveticus isolated from cats and a dog in New Zealand.</title>
        <authorList>
            <person name="Bojanic K."/>
            <person name="Midwinter A.C."/>
            <person name="Biggs P.J."/>
            <person name="Acke E."/>
            <person name="Cornelius A.J."/>
            <person name="Marshall J.C."/>
        </authorList>
    </citation>
    <scope>NUCLEOTIDE SEQUENCE [LARGE SCALE GENOMIC DNA]</scope>
    <source>
        <strain evidence="1 3">ACP123b</strain>
    </source>
</reference>
<dbReference type="EMBL" id="VRMA01000001">
    <property type="protein sequence ID" value="TXK61099.1"/>
    <property type="molecule type" value="Genomic_DNA"/>
</dbReference>
<dbReference type="EMBL" id="VDBS01000106">
    <property type="protein sequence ID" value="TNB54810.1"/>
    <property type="molecule type" value="Genomic_DNA"/>
</dbReference>